<gene>
    <name evidence="1" type="ORF">BU251_03625</name>
</gene>
<name>A0A410P3V8_VELA1</name>
<sequence>MNDLKKTIQKKIEEVWPDAQKNISKISHKTLKTLKKSEKQLLAIYDKTKKKTEQLILQAKREELYYELGKAMAPLLSSDQLKNKTILKIYSEIQEVNKQLRSKARS</sequence>
<dbReference type="RefSeq" id="WP_128699525.1">
    <property type="nucleotide sequence ID" value="NZ_CP019384.1"/>
</dbReference>
<dbReference type="EMBL" id="CP019384">
    <property type="protein sequence ID" value="QAT16885.1"/>
    <property type="molecule type" value="Genomic_DNA"/>
</dbReference>
<dbReference type="Proteomes" id="UP000287243">
    <property type="component" value="Chromosome"/>
</dbReference>
<reference evidence="1 2" key="1">
    <citation type="submission" date="2017-01" db="EMBL/GenBank/DDBJ databases">
        <title>First insights into the biology of 'candidatus Vampirococcus archaeovorus'.</title>
        <authorList>
            <person name="Kizina J."/>
            <person name="Jordan S."/>
            <person name="Stueber K."/>
            <person name="Reinhardt R."/>
            <person name="Harder J."/>
        </authorList>
    </citation>
    <scope>NUCLEOTIDE SEQUENCE [LARGE SCALE GENOMIC DNA]</scope>
    <source>
        <strain evidence="1 2">LiM</strain>
    </source>
</reference>
<evidence type="ECO:0000313" key="1">
    <source>
        <dbReference type="EMBL" id="QAT16885.1"/>
    </source>
</evidence>
<dbReference type="KEGG" id="vai:BU251_03625"/>
<dbReference type="AlphaFoldDB" id="A0A410P3V8"/>
<proteinExistence type="predicted"/>
<organism evidence="1 2">
    <name type="scientific">Velamenicoccus archaeovorus</name>
    <dbReference type="NCBI Taxonomy" id="1930593"/>
    <lineage>
        <taxon>Bacteria</taxon>
        <taxon>Pseudomonadati</taxon>
        <taxon>Candidatus Omnitrophota</taxon>
        <taxon>Candidatus Velamenicoccus</taxon>
    </lineage>
</organism>
<evidence type="ECO:0000313" key="2">
    <source>
        <dbReference type="Proteomes" id="UP000287243"/>
    </source>
</evidence>
<accession>A0A410P3V8</accession>
<protein>
    <submittedName>
        <fullName evidence="1">Uncharacterized protein</fullName>
    </submittedName>
</protein>
<keyword evidence="2" id="KW-1185">Reference proteome</keyword>